<evidence type="ECO:0000313" key="3">
    <source>
        <dbReference type="Proteomes" id="UP001152049"/>
    </source>
</evidence>
<dbReference type="AlphaFoldDB" id="A0A9W8RN50"/>
<protein>
    <recommendedName>
        <fullName evidence="1">2EXR domain-containing protein</fullName>
    </recommendedName>
</protein>
<evidence type="ECO:0000259" key="1">
    <source>
        <dbReference type="Pfam" id="PF20150"/>
    </source>
</evidence>
<organism evidence="2 3">
    <name type="scientific">Fusarium torreyae</name>
    <dbReference type="NCBI Taxonomy" id="1237075"/>
    <lineage>
        <taxon>Eukaryota</taxon>
        <taxon>Fungi</taxon>
        <taxon>Dikarya</taxon>
        <taxon>Ascomycota</taxon>
        <taxon>Pezizomycotina</taxon>
        <taxon>Sordariomycetes</taxon>
        <taxon>Hypocreomycetidae</taxon>
        <taxon>Hypocreales</taxon>
        <taxon>Nectriaceae</taxon>
        <taxon>Fusarium</taxon>
    </lineage>
</organism>
<comment type="caution">
    <text evidence="2">The sequence shown here is derived from an EMBL/GenBank/DDBJ whole genome shotgun (WGS) entry which is preliminary data.</text>
</comment>
<proteinExistence type="predicted"/>
<evidence type="ECO:0000313" key="2">
    <source>
        <dbReference type="EMBL" id="KAJ4249806.1"/>
    </source>
</evidence>
<feature type="domain" description="2EXR" evidence="1">
    <location>
        <begin position="6"/>
        <end position="172"/>
    </location>
</feature>
<sequence>MAATGFHYFLSLPLELRQEIYELATPPRFVHVKQSTEQGYDDFAERLRTEPNFLQLDESLTHFSFNWRSRIPSRSNQPTLERYGFSSSQSPYHPWKVSSLAPKICLHWLSCHPQIAWEFAKEAYFYSQAPIPALLHTCRESRDHLIRRGYQLTFKTRSSGPRTWFNYDVDILFISLEDSWRIGHRVLSGCRWDLGQFDPSDMQKVRRLALERSAQSLYLSHPRNDRINFTFHDMTSVLRLFQHLEELFLVEWTNEDMQHSCQPNDLSLKQPSVRHHAYDIQSLWSYQNVSEVDVLQQVFPARGCQYRHMISTGMYGDLLITNGGFERSSYFNMIQTSLTKKLSAYRDSLTSQYKSDMDVGWDIPAIRTVHILSDRWHEALGRERLRNIRQVYEYRKARQLQEERVRSAVKSSQQEEFDFEEDERAYEDALLEEREEGDTRFQKRWWIEKGITPFLDDL</sequence>
<dbReference type="EMBL" id="JAOQAZ010000032">
    <property type="protein sequence ID" value="KAJ4249806.1"/>
    <property type="molecule type" value="Genomic_DNA"/>
</dbReference>
<name>A0A9W8RN50_9HYPO</name>
<dbReference type="PANTHER" id="PTHR35910">
    <property type="entry name" value="2EXR DOMAIN-CONTAINING PROTEIN"/>
    <property type="match status" value="1"/>
</dbReference>
<keyword evidence="3" id="KW-1185">Reference proteome</keyword>
<gene>
    <name evidence="2" type="ORF">NW762_012149</name>
</gene>
<reference evidence="2" key="1">
    <citation type="submission" date="2022-09" db="EMBL/GenBank/DDBJ databases">
        <title>Fusarium specimens isolated from Avocado Roots.</title>
        <authorList>
            <person name="Stajich J."/>
            <person name="Roper C."/>
            <person name="Heimlech-Rivalta G."/>
        </authorList>
    </citation>
    <scope>NUCLEOTIDE SEQUENCE</scope>
    <source>
        <strain evidence="2">CF00136</strain>
    </source>
</reference>
<dbReference type="Proteomes" id="UP001152049">
    <property type="component" value="Unassembled WGS sequence"/>
</dbReference>
<accession>A0A9W8RN50</accession>
<dbReference type="PANTHER" id="PTHR35910:SF6">
    <property type="entry name" value="2EXR DOMAIN-CONTAINING PROTEIN"/>
    <property type="match status" value="1"/>
</dbReference>
<dbReference type="InterPro" id="IPR045518">
    <property type="entry name" value="2EXR"/>
</dbReference>
<dbReference type="OrthoDB" id="3513892at2759"/>
<dbReference type="Pfam" id="PF20150">
    <property type="entry name" value="2EXR"/>
    <property type="match status" value="1"/>
</dbReference>